<dbReference type="Proteomes" id="UP000250140">
    <property type="component" value="Unassembled WGS sequence"/>
</dbReference>
<evidence type="ECO:0000256" key="1">
    <source>
        <dbReference type="SAM" id="MobiDB-lite"/>
    </source>
</evidence>
<name>A0A8E2K0D7_9PEZI</name>
<keyword evidence="3" id="KW-1185">Reference proteome</keyword>
<sequence length="278" mass="30252">MGDNQGYENDHQDINILRLRNYTIGKKLSDDEVIGAKGLDHIAEQMSCMVPFVSISLFYFNPGQVMARVYGRGKGTEDRFTGIPRHAGSTDPSMLAFGALAVQPSNGAILDPAPASFGRGKLANSAGSRAGYMQELRKWSLTEARSADHISQQRRHARRRGRHVERVQRRGGGEREQRSGGGGGLSRHARVAAQRASKYDLSPLSPRHSRFLGPGGGAEAGKVAAVSMQPNHGSWSRWPSRRWVVSAQCQTVPESARPCQAVPGRARPHQRSRGPAGL</sequence>
<feature type="compositionally biased region" description="Basic residues" evidence="1">
    <location>
        <begin position="152"/>
        <end position="163"/>
    </location>
</feature>
<feature type="non-terminal residue" evidence="2">
    <location>
        <position position="278"/>
    </location>
</feature>
<dbReference type="OrthoDB" id="2537769at2759"/>
<dbReference type="EMBL" id="KV748447">
    <property type="protein sequence ID" value="OCL15454.1"/>
    <property type="molecule type" value="Genomic_DNA"/>
</dbReference>
<feature type="compositionally biased region" description="Basic and acidic residues" evidence="1">
    <location>
        <begin position="164"/>
        <end position="178"/>
    </location>
</feature>
<dbReference type="Pfam" id="PF09365">
    <property type="entry name" value="DUF2461"/>
    <property type="match status" value="1"/>
</dbReference>
<proteinExistence type="predicted"/>
<feature type="region of interest" description="Disordered" evidence="1">
    <location>
        <begin position="147"/>
        <end position="197"/>
    </location>
</feature>
<feature type="region of interest" description="Disordered" evidence="1">
    <location>
        <begin position="254"/>
        <end position="278"/>
    </location>
</feature>
<gene>
    <name evidence="2" type="ORF">AOQ84DRAFT_358023</name>
</gene>
<dbReference type="InterPro" id="IPR012808">
    <property type="entry name" value="CHP02453"/>
</dbReference>
<reference evidence="2 3" key="1">
    <citation type="journal article" date="2016" name="Nat. Commun.">
        <title>Ectomycorrhizal ecology is imprinted in the genome of the dominant symbiotic fungus Cenococcum geophilum.</title>
        <authorList>
            <consortium name="DOE Joint Genome Institute"/>
            <person name="Peter M."/>
            <person name="Kohler A."/>
            <person name="Ohm R.A."/>
            <person name="Kuo A."/>
            <person name="Krutzmann J."/>
            <person name="Morin E."/>
            <person name="Arend M."/>
            <person name="Barry K.W."/>
            <person name="Binder M."/>
            <person name="Choi C."/>
            <person name="Clum A."/>
            <person name="Copeland A."/>
            <person name="Grisel N."/>
            <person name="Haridas S."/>
            <person name="Kipfer T."/>
            <person name="LaButti K."/>
            <person name="Lindquist E."/>
            <person name="Lipzen A."/>
            <person name="Maire R."/>
            <person name="Meier B."/>
            <person name="Mihaltcheva S."/>
            <person name="Molinier V."/>
            <person name="Murat C."/>
            <person name="Poggeler S."/>
            <person name="Quandt C.A."/>
            <person name="Sperisen C."/>
            <person name="Tritt A."/>
            <person name="Tisserant E."/>
            <person name="Crous P.W."/>
            <person name="Henrissat B."/>
            <person name="Nehls U."/>
            <person name="Egli S."/>
            <person name="Spatafora J.W."/>
            <person name="Grigoriev I.V."/>
            <person name="Martin F.M."/>
        </authorList>
    </citation>
    <scope>NUCLEOTIDE SEQUENCE [LARGE SCALE GENOMIC DNA]</scope>
    <source>
        <strain evidence="2 3">CBS 207.34</strain>
    </source>
</reference>
<protein>
    <submittedName>
        <fullName evidence="2">Uncharacterized protein</fullName>
    </submittedName>
</protein>
<organism evidence="2 3">
    <name type="scientific">Glonium stellatum</name>
    <dbReference type="NCBI Taxonomy" id="574774"/>
    <lineage>
        <taxon>Eukaryota</taxon>
        <taxon>Fungi</taxon>
        <taxon>Dikarya</taxon>
        <taxon>Ascomycota</taxon>
        <taxon>Pezizomycotina</taxon>
        <taxon>Dothideomycetes</taxon>
        <taxon>Pleosporomycetidae</taxon>
        <taxon>Gloniales</taxon>
        <taxon>Gloniaceae</taxon>
        <taxon>Glonium</taxon>
    </lineage>
</organism>
<evidence type="ECO:0000313" key="3">
    <source>
        <dbReference type="Proteomes" id="UP000250140"/>
    </source>
</evidence>
<accession>A0A8E2K0D7</accession>
<dbReference type="AlphaFoldDB" id="A0A8E2K0D7"/>
<evidence type="ECO:0000313" key="2">
    <source>
        <dbReference type="EMBL" id="OCL15454.1"/>
    </source>
</evidence>